<dbReference type="InterPro" id="IPR002110">
    <property type="entry name" value="Ankyrin_rpt"/>
</dbReference>
<evidence type="ECO:0000313" key="3">
    <source>
        <dbReference type="Proteomes" id="UP001529510"/>
    </source>
</evidence>
<evidence type="ECO:0000313" key="2">
    <source>
        <dbReference type="EMBL" id="KAL0167049.1"/>
    </source>
</evidence>
<feature type="non-terminal residue" evidence="2">
    <location>
        <position position="66"/>
    </location>
</feature>
<dbReference type="SMART" id="SM00248">
    <property type="entry name" value="ANK"/>
    <property type="match status" value="2"/>
</dbReference>
<proteinExistence type="predicted"/>
<dbReference type="EMBL" id="JAMKFB020000019">
    <property type="protein sequence ID" value="KAL0167049.1"/>
    <property type="molecule type" value="Genomic_DNA"/>
</dbReference>
<gene>
    <name evidence="2" type="ORF">M9458_038893</name>
</gene>
<dbReference type="PROSITE" id="PS50297">
    <property type="entry name" value="ANK_REP_REGION"/>
    <property type="match status" value="1"/>
</dbReference>
<feature type="non-terminal residue" evidence="2">
    <location>
        <position position="1"/>
    </location>
</feature>
<feature type="repeat" description="ANK" evidence="1">
    <location>
        <begin position="1"/>
        <end position="30"/>
    </location>
</feature>
<dbReference type="Pfam" id="PF12796">
    <property type="entry name" value="Ank_2"/>
    <property type="match status" value="1"/>
</dbReference>
<dbReference type="Gene3D" id="1.25.40.20">
    <property type="entry name" value="Ankyrin repeat-containing domain"/>
    <property type="match status" value="1"/>
</dbReference>
<dbReference type="PROSITE" id="PS50088">
    <property type="entry name" value="ANK_REPEAT"/>
    <property type="match status" value="1"/>
</dbReference>
<dbReference type="InterPro" id="IPR036770">
    <property type="entry name" value="Ankyrin_rpt-contain_sf"/>
</dbReference>
<evidence type="ECO:0000256" key="1">
    <source>
        <dbReference type="PROSITE-ProRule" id="PRU00023"/>
    </source>
</evidence>
<comment type="caution">
    <text evidence="2">The sequence shown here is derived from an EMBL/GenBank/DDBJ whole genome shotgun (WGS) entry which is preliminary data.</text>
</comment>
<protein>
    <submittedName>
        <fullName evidence="2">Uncharacterized protein</fullName>
    </submittedName>
</protein>
<keyword evidence="1" id="KW-0040">ANK repeat</keyword>
<accession>A0ABD0NZ47</accession>
<dbReference type="SUPFAM" id="SSF48403">
    <property type="entry name" value="Ankyrin repeat"/>
    <property type="match status" value="1"/>
</dbReference>
<sequence length="66" mass="7034">TPLHLAAENDHSEVVKLFLRHRPELATLANMEGATCMHIAAAKGSVAVIKELLLFNQGGAGTLNNK</sequence>
<keyword evidence="3" id="KW-1185">Reference proteome</keyword>
<dbReference type="Proteomes" id="UP001529510">
    <property type="component" value="Unassembled WGS sequence"/>
</dbReference>
<dbReference type="PANTHER" id="PTHR24121:SF23">
    <property type="entry name" value="NO MECHANORECEPTOR POTENTIAL C, ISOFORM H"/>
    <property type="match status" value="1"/>
</dbReference>
<reference evidence="2 3" key="1">
    <citation type="submission" date="2024-05" db="EMBL/GenBank/DDBJ databases">
        <title>Genome sequencing and assembly of Indian major carp, Cirrhinus mrigala (Hamilton, 1822).</title>
        <authorList>
            <person name="Mohindra V."/>
            <person name="Chowdhury L.M."/>
            <person name="Lal K."/>
            <person name="Jena J.K."/>
        </authorList>
    </citation>
    <scope>NUCLEOTIDE SEQUENCE [LARGE SCALE GENOMIC DNA]</scope>
    <source>
        <strain evidence="2">CM1030</strain>
        <tissue evidence="2">Blood</tissue>
    </source>
</reference>
<dbReference type="PANTHER" id="PTHR24121">
    <property type="entry name" value="NO MECHANORECEPTOR POTENTIAL C, ISOFORM D-RELATED"/>
    <property type="match status" value="1"/>
</dbReference>
<dbReference type="AlphaFoldDB" id="A0ABD0NZ47"/>
<name>A0ABD0NZ47_CIRMR</name>
<organism evidence="2 3">
    <name type="scientific">Cirrhinus mrigala</name>
    <name type="common">Mrigala</name>
    <dbReference type="NCBI Taxonomy" id="683832"/>
    <lineage>
        <taxon>Eukaryota</taxon>
        <taxon>Metazoa</taxon>
        <taxon>Chordata</taxon>
        <taxon>Craniata</taxon>
        <taxon>Vertebrata</taxon>
        <taxon>Euteleostomi</taxon>
        <taxon>Actinopterygii</taxon>
        <taxon>Neopterygii</taxon>
        <taxon>Teleostei</taxon>
        <taxon>Ostariophysi</taxon>
        <taxon>Cypriniformes</taxon>
        <taxon>Cyprinidae</taxon>
        <taxon>Labeoninae</taxon>
        <taxon>Labeonini</taxon>
        <taxon>Cirrhinus</taxon>
    </lineage>
</organism>